<name>A0A143YZH0_9LACT</name>
<evidence type="ECO:0000313" key="2">
    <source>
        <dbReference type="EMBL" id="CZR02688.1"/>
    </source>
</evidence>
<dbReference type="STRING" id="640938.TR210_1926"/>
<dbReference type="Proteomes" id="UP000076878">
    <property type="component" value="Unassembled WGS sequence"/>
</dbReference>
<evidence type="ECO:0008006" key="6">
    <source>
        <dbReference type="Google" id="ProtNLM"/>
    </source>
</evidence>
<dbReference type="AlphaFoldDB" id="A0A143YZH0"/>
<feature type="compositionally biased region" description="Basic and acidic residues" evidence="1">
    <location>
        <begin position="531"/>
        <end position="545"/>
    </location>
</feature>
<evidence type="ECO:0000256" key="1">
    <source>
        <dbReference type="SAM" id="MobiDB-lite"/>
    </source>
</evidence>
<sequence>MGKTASYRETLKQLEDWDAYLLEESRLPGPRGNLELVAAVAEEGDLELFQRYLAYDASTAPYGSSLEFLPVCGVVGLGRLLSEGQVEHLVAIRRYASDPRWRVREGVAMALQRYGEKDMQGLLQEMEQWSEGSLLEKRATAAAVCEPKLLKKPDDVKRVLGLLDCITASLLQESDRKSESFRVLQQALGYCWSVAVVADPTKGKKLMEKWFSAEDQAIRWIMRENLKKNRLHKCDAEWTERWANELERSTGKGLALLDCLASEDHLSCRNIQEWHDWLAQNHDQKELIWLKIKKAHAAGEGILLAEAVEEALCFGWIDGKMYSLDKESFIIRMTPRRSGSVWSLINRRRAEALLKAGRMTAAGKEAIQAAKASGKWQAAYSSKEVPDLPAELGQAFRDDPAAARVSKVGRPAKRPTIFSGSPKPNARKPAKKGSPKHWNGQKQKETIPVKRMDGIRNERMCRNNESNHKRSIVGFAYFYPDYVIGIRSDVAVRGTRRRERRPCRLSEAGIPVDGNSRFDLDLLGGEGDEGDDHRQRLPQEHHLDSRGVGVVHNHRRRE</sequence>
<reference evidence="2 4" key="1">
    <citation type="submission" date="2016-02" db="EMBL/GenBank/DDBJ databases">
        <authorList>
            <person name="Wen L."/>
            <person name="He K."/>
            <person name="Yang H."/>
        </authorList>
    </citation>
    <scope>NUCLEOTIDE SEQUENCE [LARGE SCALE GENOMIC DNA]</scope>
    <source>
        <strain evidence="2">Trichococcus_R210</strain>
    </source>
</reference>
<accession>A0A143YZH0</accession>
<dbReference type="EMBL" id="FJNB01000014">
    <property type="protein sequence ID" value="CZR02688.1"/>
    <property type="molecule type" value="Genomic_DNA"/>
</dbReference>
<feature type="compositionally biased region" description="Basic residues" evidence="1">
    <location>
        <begin position="425"/>
        <end position="435"/>
    </location>
</feature>
<feature type="region of interest" description="Disordered" evidence="1">
    <location>
        <begin position="405"/>
        <end position="446"/>
    </location>
</feature>
<evidence type="ECO:0000313" key="3">
    <source>
        <dbReference type="EMBL" id="SEJ66657.1"/>
    </source>
</evidence>
<proteinExistence type="predicted"/>
<dbReference type="EMBL" id="FNYT01000021">
    <property type="protein sequence ID" value="SEJ66657.1"/>
    <property type="molecule type" value="Genomic_DNA"/>
</dbReference>
<protein>
    <recommendedName>
        <fullName evidence="6">Armadillo-type fold</fullName>
    </recommendedName>
</protein>
<reference evidence="3 5" key="2">
    <citation type="submission" date="2016-10" db="EMBL/GenBank/DDBJ databases">
        <authorList>
            <person name="Varghese N."/>
            <person name="Submissions S."/>
        </authorList>
    </citation>
    <scope>NUCLEOTIDE SEQUENCE [LARGE SCALE GENOMIC DNA]</scope>
    <source>
        <strain evidence="3 5">DSM 22150</strain>
    </source>
</reference>
<dbReference type="RefSeq" id="WP_068623306.1">
    <property type="nucleotide sequence ID" value="NZ_FNYT01000021.1"/>
</dbReference>
<evidence type="ECO:0000313" key="5">
    <source>
        <dbReference type="Proteomes" id="UP000199280"/>
    </source>
</evidence>
<dbReference type="Proteomes" id="UP000199280">
    <property type="component" value="Unassembled WGS sequence"/>
</dbReference>
<gene>
    <name evidence="3" type="ORF">SAMN05216375_12127</name>
    <name evidence="2" type="ORF">TR210_1926</name>
</gene>
<evidence type="ECO:0000313" key="4">
    <source>
        <dbReference type="Proteomes" id="UP000076878"/>
    </source>
</evidence>
<feature type="region of interest" description="Disordered" evidence="1">
    <location>
        <begin position="522"/>
        <end position="558"/>
    </location>
</feature>
<organism evidence="2 4">
    <name type="scientific">Trichococcus ilyis</name>
    <dbReference type="NCBI Taxonomy" id="640938"/>
    <lineage>
        <taxon>Bacteria</taxon>
        <taxon>Bacillati</taxon>
        <taxon>Bacillota</taxon>
        <taxon>Bacilli</taxon>
        <taxon>Lactobacillales</taxon>
        <taxon>Carnobacteriaceae</taxon>
        <taxon>Trichococcus</taxon>
    </lineage>
</organism>
<keyword evidence="5" id="KW-1185">Reference proteome</keyword>